<organism evidence="2 3">
    <name type="scientific">Candidatus Geothrix odensensis</name>
    <dbReference type="NCBI Taxonomy" id="2954440"/>
    <lineage>
        <taxon>Bacteria</taxon>
        <taxon>Pseudomonadati</taxon>
        <taxon>Acidobacteriota</taxon>
        <taxon>Holophagae</taxon>
        <taxon>Holophagales</taxon>
        <taxon>Holophagaceae</taxon>
        <taxon>Geothrix</taxon>
    </lineage>
</organism>
<dbReference type="AlphaFoldDB" id="A0A936K837"/>
<keyword evidence="1" id="KW-0812">Transmembrane</keyword>
<feature type="transmembrane region" description="Helical" evidence="1">
    <location>
        <begin position="68"/>
        <end position="90"/>
    </location>
</feature>
<keyword evidence="1" id="KW-0472">Membrane</keyword>
<proteinExistence type="predicted"/>
<feature type="transmembrane region" description="Helical" evidence="1">
    <location>
        <begin position="20"/>
        <end position="47"/>
    </location>
</feature>
<evidence type="ECO:0000313" key="3">
    <source>
        <dbReference type="Proteomes" id="UP000709959"/>
    </source>
</evidence>
<gene>
    <name evidence="2" type="ORF">IPN91_10470</name>
</gene>
<evidence type="ECO:0000256" key="1">
    <source>
        <dbReference type="SAM" id="Phobius"/>
    </source>
</evidence>
<feature type="transmembrane region" description="Helical" evidence="1">
    <location>
        <begin position="257"/>
        <end position="274"/>
    </location>
</feature>
<feature type="transmembrane region" description="Helical" evidence="1">
    <location>
        <begin position="134"/>
        <end position="153"/>
    </location>
</feature>
<feature type="transmembrane region" description="Helical" evidence="1">
    <location>
        <begin position="286"/>
        <end position="303"/>
    </location>
</feature>
<dbReference type="Proteomes" id="UP000709959">
    <property type="component" value="Unassembled WGS sequence"/>
</dbReference>
<keyword evidence="1" id="KW-1133">Transmembrane helix</keyword>
<sequence>MPPPPIPSPDPLLLPMPPAVLKALLLATFTLHLMAVNLGVGGSLIAVVHALRGRPEDRDLVRRLAPMLPGAVTFAITLGVAPLLFVQLIYGPFFYTASVLTAIPWAALLALLMAGYVLLYRFVGSVASETVRTVTGILSALLLLAVGLMLVNVTTLSLRPDLWAAHAAASPHGLRMNTADPTLWPRYLHMVAGIAAVAGLLLAGWGAWREHAYARRAGLIWFIAATASQGLWGTWLLVKQPAPVFDLLMNASTAPSLTMWGSIACGGLALFMAIPASQEGSPARAVWGPFALGMASVLGMILLRDQARDASLAAFGFQPGALPHKTDWLSLGVFGLTLAALVVMLVVVLRWATQPRMAGEERP</sequence>
<name>A0A936K837_9BACT</name>
<feature type="transmembrane region" description="Helical" evidence="1">
    <location>
        <begin position="102"/>
        <end position="122"/>
    </location>
</feature>
<accession>A0A936K837</accession>
<feature type="transmembrane region" description="Helical" evidence="1">
    <location>
        <begin position="328"/>
        <end position="352"/>
    </location>
</feature>
<dbReference type="EMBL" id="JADKCH010000011">
    <property type="protein sequence ID" value="MBK8573052.1"/>
    <property type="molecule type" value="Genomic_DNA"/>
</dbReference>
<feature type="transmembrane region" description="Helical" evidence="1">
    <location>
        <begin position="187"/>
        <end position="207"/>
    </location>
</feature>
<evidence type="ECO:0000313" key="2">
    <source>
        <dbReference type="EMBL" id="MBK8573052.1"/>
    </source>
</evidence>
<feature type="transmembrane region" description="Helical" evidence="1">
    <location>
        <begin position="219"/>
        <end position="237"/>
    </location>
</feature>
<protein>
    <submittedName>
        <fullName evidence="2">Uncharacterized protein</fullName>
    </submittedName>
</protein>
<comment type="caution">
    <text evidence="2">The sequence shown here is derived from an EMBL/GenBank/DDBJ whole genome shotgun (WGS) entry which is preliminary data.</text>
</comment>
<reference evidence="2 3" key="1">
    <citation type="submission" date="2020-10" db="EMBL/GenBank/DDBJ databases">
        <title>Connecting structure to function with the recovery of over 1000 high-quality activated sludge metagenome-assembled genomes encoding full-length rRNA genes using long-read sequencing.</title>
        <authorList>
            <person name="Singleton C.M."/>
            <person name="Petriglieri F."/>
            <person name="Kristensen J.M."/>
            <person name="Kirkegaard R.H."/>
            <person name="Michaelsen T.Y."/>
            <person name="Andersen M.H."/>
            <person name="Karst S.M."/>
            <person name="Dueholm M.S."/>
            <person name="Nielsen P.H."/>
            <person name="Albertsen M."/>
        </authorList>
    </citation>
    <scope>NUCLEOTIDE SEQUENCE [LARGE SCALE GENOMIC DNA]</scope>
    <source>
        <strain evidence="2">OdNE_18-Q3-R46-58_MAXAC.008</strain>
    </source>
</reference>